<dbReference type="EMBL" id="JANGCN010000016">
    <property type="protein sequence ID" value="MCQ5153308.1"/>
    <property type="molecule type" value="Genomic_DNA"/>
</dbReference>
<reference evidence="2" key="2">
    <citation type="submission" date="2023-01" db="EMBL/GenBank/DDBJ databases">
        <title>Human gut microbiome strain richness.</title>
        <authorList>
            <person name="Chen-Liaw A."/>
        </authorList>
    </citation>
    <scope>NUCLEOTIDE SEQUENCE</scope>
    <source>
        <strain evidence="2">1001275st1_F4_1001275B_160808</strain>
    </source>
</reference>
<sequence>MKQNDDLFNLKRCCAKYLALAPIFECLNVNNIPYANIKGETLSLYAFDQYGQRSYGDIDILVSRKNLHVLEAVLAQNGYISPSVTREEKVMMISASHQTAAWYKITNQKFKSVIDVNFDIFWGEHMGRHIDIDQFLSDTIEMKIYGVKVRVLSPLKAMIQLILHHYKEMNSIYHIAEHDCIKESMFRDVYYLWKNNSDAISLEKLYELSLEYEIIPYVFYILYFTNKIFDDQKLSRYVEAFHTQDGFDLLDYYGLAVRERKLWKVDFQTRLKTNKMYDLIKADLTEDDLIKLERNRKIFG</sequence>
<dbReference type="EMBL" id="JAQMLV010000010">
    <property type="protein sequence ID" value="MDB8745069.1"/>
    <property type="molecule type" value="Genomic_DNA"/>
</dbReference>
<organism evidence="1 3">
    <name type="scientific">Ruminococcus bicirculans</name>
    <name type="common">ex Wegman et al. 2014</name>
    <dbReference type="NCBI Taxonomy" id="1160721"/>
    <lineage>
        <taxon>Bacteria</taxon>
        <taxon>Bacillati</taxon>
        <taxon>Bacillota</taxon>
        <taxon>Clostridia</taxon>
        <taxon>Eubacteriales</taxon>
        <taxon>Oscillospiraceae</taxon>
        <taxon>Ruminococcus</taxon>
    </lineage>
</organism>
<gene>
    <name evidence="1" type="ORF">NE632_08285</name>
    <name evidence="2" type="ORF">PNU62_08590</name>
</gene>
<evidence type="ECO:0000313" key="2">
    <source>
        <dbReference type="EMBL" id="MDB8745069.1"/>
    </source>
</evidence>
<dbReference type="SUPFAM" id="SSF81301">
    <property type="entry name" value="Nucleotidyltransferase"/>
    <property type="match status" value="1"/>
</dbReference>
<dbReference type="Proteomes" id="UP001211015">
    <property type="component" value="Unassembled WGS sequence"/>
</dbReference>
<dbReference type="RefSeq" id="WP_195388696.1">
    <property type="nucleotide sequence ID" value="NZ_DAWEQM010000006.1"/>
</dbReference>
<evidence type="ECO:0000313" key="3">
    <source>
        <dbReference type="Proteomes" id="UP001206236"/>
    </source>
</evidence>
<dbReference type="Gene3D" id="3.30.460.40">
    <property type="match status" value="1"/>
</dbReference>
<dbReference type="InterPro" id="IPR039498">
    <property type="entry name" value="NTP_transf_5"/>
</dbReference>
<comment type="caution">
    <text evidence="1">The sequence shown here is derived from an EMBL/GenBank/DDBJ whole genome shotgun (WGS) entry which is preliminary data.</text>
</comment>
<evidence type="ECO:0000313" key="1">
    <source>
        <dbReference type="EMBL" id="MCQ5153308.1"/>
    </source>
</evidence>
<dbReference type="AlphaFoldDB" id="A0AAW5KKZ6"/>
<proteinExistence type="predicted"/>
<dbReference type="Pfam" id="PF14907">
    <property type="entry name" value="NTP_transf_5"/>
    <property type="match status" value="1"/>
</dbReference>
<dbReference type="InterPro" id="IPR043519">
    <property type="entry name" value="NT_sf"/>
</dbReference>
<dbReference type="Proteomes" id="UP001206236">
    <property type="component" value="Unassembled WGS sequence"/>
</dbReference>
<reference evidence="1" key="1">
    <citation type="submission" date="2022-06" db="EMBL/GenBank/DDBJ databases">
        <title>Isolation of gut microbiota from human fecal samples.</title>
        <authorList>
            <person name="Pamer E.G."/>
            <person name="Barat B."/>
            <person name="Waligurski E."/>
            <person name="Medina S."/>
            <person name="Paddock L."/>
            <person name="Mostad J."/>
        </authorList>
    </citation>
    <scope>NUCLEOTIDE SEQUENCE</scope>
    <source>
        <strain evidence="1">DFI.5.57</strain>
    </source>
</reference>
<name>A0AAW5KKZ6_9FIRM</name>
<protein>
    <submittedName>
        <fullName evidence="1">Nucleotidyltransferase family protein</fullName>
    </submittedName>
</protein>
<accession>A0AAW5KKZ6</accession>